<evidence type="ECO:0000313" key="3">
    <source>
        <dbReference type="Proteomes" id="UP001177872"/>
    </source>
</evidence>
<comment type="caution">
    <text evidence="2">The sequence shown here is derived from an EMBL/GenBank/DDBJ whole genome shotgun (WGS) entry which is preliminary data.</text>
</comment>
<organism evidence="2 3">
    <name type="scientific">Serratia ureilytica</name>
    <dbReference type="NCBI Taxonomy" id="300181"/>
    <lineage>
        <taxon>Bacteria</taxon>
        <taxon>Pseudomonadati</taxon>
        <taxon>Pseudomonadota</taxon>
        <taxon>Gammaproteobacteria</taxon>
        <taxon>Enterobacterales</taxon>
        <taxon>Yersiniaceae</taxon>
        <taxon>Serratia</taxon>
    </lineage>
</organism>
<feature type="transmembrane region" description="Helical" evidence="1">
    <location>
        <begin position="7"/>
        <end position="25"/>
    </location>
</feature>
<proteinExistence type="predicted"/>
<evidence type="ECO:0000256" key="1">
    <source>
        <dbReference type="SAM" id="Phobius"/>
    </source>
</evidence>
<evidence type="ECO:0000313" key="2">
    <source>
        <dbReference type="EMBL" id="MDQ1863841.1"/>
    </source>
</evidence>
<dbReference type="RefSeq" id="WP_262943173.1">
    <property type="nucleotide sequence ID" value="NZ_JAIQCT010000038.1"/>
</dbReference>
<keyword evidence="1" id="KW-0812">Transmembrane</keyword>
<keyword evidence="1" id="KW-1133">Transmembrane helix</keyword>
<feature type="transmembrane region" description="Helical" evidence="1">
    <location>
        <begin position="37"/>
        <end position="60"/>
    </location>
</feature>
<dbReference type="EMBL" id="JAVCZN010000014">
    <property type="protein sequence ID" value="MDQ1863841.1"/>
    <property type="molecule type" value="Genomic_DNA"/>
</dbReference>
<keyword evidence="3" id="KW-1185">Reference proteome</keyword>
<accession>A0ABU0VQZ1</accession>
<name>A0ABU0VQZ1_9GAMM</name>
<keyword evidence="1" id="KW-0472">Membrane</keyword>
<protein>
    <submittedName>
        <fullName evidence="2">Uncharacterized protein</fullName>
    </submittedName>
</protein>
<dbReference type="Proteomes" id="UP001177872">
    <property type="component" value="Unassembled WGS sequence"/>
</dbReference>
<reference evidence="2" key="1">
    <citation type="submission" date="2023-07" db="EMBL/GenBank/DDBJ databases">
        <title>In vitro acaricidal activity of Serratia ureilytica strains isolated from Mimosa pudica nodules againts the dust mite Tyrophagus putrescentiae.</title>
        <authorList>
            <person name="Wong-Villareal A."/>
            <person name="Cerqueda-Garcia D."/>
        </authorList>
    </citation>
    <scope>NUCLEOTIDE SEQUENCE</scope>
    <source>
        <strain evidence="2">UTS2</strain>
    </source>
</reference>
<sequence length="69" mass="7736">MKANNRIANIYTLSAIYLTVNVGNIDQLQGNIMSATLWMLITAPCDIWLSAVCIGAMYWMKVNLKLKKS</sequence>
<gene>
    <name evidence="2" type="ORF">Q6237_22925</name>
</gene>